<name>A0ABR0R0Y9_GOSAR</name>
<dbReference type="Proteomes" id="UP001358586">
    <property type="component" value="Chromosome 1"/>
</dbReference>
<accession>A0ABR0R0Y9</accession>
<protein>
    <submittedName>
        <fullName evidence="1">Uncharacterized protein</fullName>
    </submittedName>
</protein>
<evidence type="ECO:0000313" key="1">
    <source>
        <dbReference type="EMBL" id="KAK5845191.1"/>
    </source>
</evidence>
<dbReference type="EMBL" id="JARKNE010000001">
    <property type="protein sequence ID" value="KAK5845191.1"/>
    <property type="molecule type" value="Genomic_DNA"/>
</dbReference>
<proteinExistence type="predicted"/>
<organism evidence="1 2">
    <name type="scientific">Gossypium arboreum</name>
    <name type="common">Tree cotton</name>
    <name type="synonym">Gossypium nanking</name>
    <dbReference type="NCBI Taxonomy" id="29729"/>
    <lineage>
        <taxon>Eukaryota</taxon>
        <taxon>Viridiplantae</taxon>
        <taxon>Streptophyta</taxon>
        <taxon>Embryophyta</taxon>
        <taxon>Tracheophyta</taxon>
        <taxon>Spermatophyta</taxon>
        <taxon>Magnoliopsida</taxon>
        <taxon>eudicotyledons</taxon>
        <taxon>Gunneridae</taxon>
        <taxon>Pentapetalae</taxon>
        <taxon>rosids</taxon>
        <taxon>malvids</taxon>
        <taxon>Malvales</taxon>
        <taxon>Malvaceae</taxon>
        <taxon>Malvoideae</taxon>
        <taxon>Gossypium</taxon>
    </lineage>
</organism>
<gene>
    <name evidence="1" type="ORF">PVK06_001347</name>
</gene>
<sequence>MELIRILDNITQGLVCPYRPYSRPTIDHNEPFNLKEDFRITARHAQIGLAHMAYMATPTTTRPYLEHDYTLVKHTVVSHRRQATWLGTSSCGINRMVFGFR</sequence>
<keyword evidence="2" id="KW-1185">Reference proteome</keyword>
<comment type="caution">
    <text evidence="1">The sequence shown here is derived from an EMBL/GenBank/DDBJ whole genome shotgun (WGS) entry which is preliminary data.</text>
</comment>
<evidence type="ECO:0000313" key="2">
    <source>
        <dbReference type="Proteomes" id="UP001358586"/>
    </source>
</evidence>
<reference evidence="1 2" key="1">
    <citation type="submission" date="2023-03" db="EMBL/GenBank/DDBJ databases">
        <title>WGS of Gossypium arboreum.</title>
        <authorList>
            <person name="Yu D."/>
        </authorList>
    </citation>
    <scope>NUCLEOTIDE SEQUENCE [LARGE SCALE GENOMIC DNA]</scope>
    <source>
        <tissue evidence="1">Leaf</tissue>
    </source>
</reference>